<evidence type="ECO:0000256" key="5">
    <source>
        <dbReference type="SAM" id="Phobius"/>
    </source>
</evidence>
<evidence type="ECO:0000256" key="2">
    <source>
        <dbReference type="ARBA" id="ARBA00023224"/>
    </source>
</evidence>
<sequence length="674" mass="74771">MVNFSLKQNLIISTVVYLILIIGLSLFSLNKLSQVQSLAVEKQNNAVKLQQETANLQVLLLQQIKISSASLAVDDEQKLSEIRRDYGVLKNDFNRQLQRFSQYKLSSQTQSVIQKLSSAANSFANSAESLFSNTSRTFALYQELDEKLLSFEQQADELGALLLDIAYADNGEDAERIEGMTNQLDTTLYTIIGIGREIYNAQKQETLTHLEETLSFALKDFAIKMDYLFRNLDPNMHSDAITNVGEQKEKAFALLTAQTGLIAIRSNLIKASTKQKSLHQTSEAQVNTALQFAERVKADAENAMQNIQTAVGNTVNDAYSTGIIALVISLLVAAITYWLTMQAIIRPLQGMGKVVSAIANGDLTRSLRIRVDDEMGKLSADINKMTDSLRTLVTLIRDTSSQLSSAVEYANDDTHKLSQQLRKSVHLVESSKMNAQAVELQATDVADKLEVFSNHMQDTNNEVVESRKNSQHTKQLVEQLNQQACHSGERINQLKLRSSEIDNIVETIEKIAEQTNLLALNAAIESARAGEQGRGFAVVADEVRELASRTQNSTIQIQKIIAEIQNDIDSSFNSMQTGIKISNQVCSSIETLDKSMQTINHEITQTRQEFSSAQSSISEQRAAISEMTRAVSQIADISNTNLNSAEQTLEQSRKINSLTEDLKKVIARFITESG</sequence>
<feature type="transmembrane region" description="Helical" evidence="5">
    <location>
        <begin position="318"/>
        <end position="339"/>
    </location>
</feature>
<keyword evidence="9" id="KW-1185">Reference proteome</keyword>
<dbReference type="Gene3D" id="1.10.287.950">
    <property type="entry name" value="Methyl-accepting chemotaxis protein"/>
    <property type="match status" value="1"/>
</dbReference>
<evidence type="ECO:0000313" key="9">
    <source>
        <dbReference type="Proteomes" id="UP001467690"/>
    </source>
</evidence>
<evidence type="ECO:0000259" key="7">
    <source>
        <dbReference type="PROSITE" id="PS50885"/>
    </source>
</evidence>
<name>A0ABV1RBZ7_9ALTE</name>
<organism evidence="8 9">
    <name type="scientific">Catenovulum sediminis</name>
    <dbReference type="NCBI Taxonomy" id="1740262"/>
    <lineage>
        <taxon>Bacteria</taxon>
        <taxon>Pseudomonadati</taxon>
        <taxon>Pseudomonadota</taxon>
        <taxon>Gammaproteobacteria</taxon>
        <taxon>Alteromonadales</taxon>
        <taxon>Alteromonadaceae</taxon>
        <taxon>Catenovulum</taxon>
    </lineage>
</organism>
<dbReference type="Pfam" id="PF00015">
    <property type="entry name" value="MCPsignal"/>
    <property type="match status" value="1"/>
</dbReference>
<evidence type="ECO:0000259" key="6">
    <source>
        <dbReference type="PROSITE" id="PS50111"/>
    </source>
</evidence>
<evidence type="ECO:0000256" key="3">
    <source>
        <dbReference type="ARBA" id="ARBA00029447"/>
    </source>
</evidence>
<protein>
    <submittedName>
        <fullName evidence="8">Methyl-accepting chemotaxis protein</fullName>
    </submittedName>
</protein>
<dbReference type="SMART" id="SM00283">
    <property type="entry name" value="MA"/>
    <property type="match status" value="1"/>
</dbReference>
<evidence type="ECO:0000256" key="1">
    <source>
        <dbReference type="ARBA" id="ARBA00004370"/>
    </source>
</evidence>
<feature type="transmembrane region" description="Helical" evidence="5">
    <location>
        <begin position="9"/>
        <end position="29"/>
    </location>
</feature>
<reference evidence="8 9" key="1">
    <citation type="submission" date="2024-06" db="EMBL/GenBank/DDBJ databases">
        <authorList>
            <person name="Chen R.Y."/>
        </authorList>
    </citation>
    <scope>NUCLEOTIDE SEQUENCE [LARGE SCALE GENOMIC DNA]</scope>
    <source>
        <strain evidence="8 9">D2</strain>
    </source>
</reference>
<keyword evidence="5" id="KW-0812">Transmembrane</keyword>
<evidence type="ECO:0000313" key="8">
    <source>
        <dbReference type="EMBL" id="MER2490434.1"/>
    </source>
</evidence>
<accession>A0ABV1RBZ7</accession>
<dbReference type="PROSITE" id="PS50885">
    <property type="entry name" value="HAMP"/>
    <property type="match status" value="1"/>
</dbReference>
<dbReference type="CDD" id="cd06225">
    <property type="entry name" value="HAMP"/>
    <property type="match status" value="1"/>
</dbReference>
<dbReference type="PROSITE" id="PS50111">
    <property type="entry name" value="CHEMOTAXIS_TRANSDUC_2"/>
    <property type="match status" value="1"/>
</dbReference>
<gene>
    <name evidence="8" type="ORF">ABS311_00845</name>
</gene>
<dbReference type="InterPro" id="IPR004089">
    <property type="entry name" value="MCPsignal_dom"/>
</dbReference>
<dbReference type="InterPro" id="IPR003660">
    <property type="entry name" value="HAMP_dom"/>
</dbReference>
<feature type="domain" description="HAMP" evidence="7">
    <location>
        <begin position="342"/>
        <end position="394"/>
    </location>
</feature>
<proteinExistence type="inferred from homology"/>
<keyword evidence="5" id="KW-0472">Membrane</keyword>
<evidence type="ECO:0000256" key="4">
    <source>
        <dbReference type="PROSITE-ProRule" id="PRU00284"/>
    </source>
</evidence>
<comment type="subcellular location">
    <subcellularLocation>
        <location evidence="1">Membrane</location>
    </subcellularLocation>
</comment>
<dbReference type="PANTHER" id="PTHR32089:SF112">
    <property type="entry name" value="LYSOZYME-LIKE PROTEIN-RELATED"/>
    <property type="match status" value="1"/>
</dbReference>
<dbReference type="SUPFAM" id="SSF58104">
    <property type="entry name" value="Methyl-accepting chemotaxis protein (MCP) signaling domain"/>
    <property type="match status" value="1"/>
</dbReference>
<feature type="domain" description="Methyl-accepting transducer" evidence="6">
    <location>
        <begin position="399"/>
        <end position="635"/>
    </location>
</feature>
<dbReference type="Pfam" id="PF00672">
    <property type="entry name" value="HAMP"/>
    <property type="match status" value="1"/>
</dbReference>
<keyword evidence="5" id="KW-1133">Transmembrane helix</keyword>
<dbReference type="PANTHER" id="PTHR32089">
    <property type="entry name" value="METHYL-ACCEPTING CHEMOTAXIS PROTEIN MCPB"/>
    <property type="match status" value="1"/>
</dbReference>
<keyword evidence="2 4" id="KW-0807">Transducer</keyword>
<comment type="similarity">
    <text evidence="3">Belongs to the methyl-accepting chemotaxis (MCP) protein family.</text>
</comment>
<dbReference type="RefSeq" id="WP_143872074.1">
    <property type="nucleotide sequence ID" value="NZ_CP041660.1"/>
</dbReference>
<dbReference type="SMART" id="SM00304">
    <property type="entry name" value="HAMP"/>
    <property type="match status" value="1"/>
</dbReference>
<dbReference type="Gene3D" id="6.10.340.10">
    <property type="match status" value="1"/>
</dbReference>
<dbReference type="EMBL" id="JBELOE010000052">
    <property type="protein sequence ID" value="MER2490434.1"/>
    <property type="molecule type" value="Genomic_DNA"/>
</dbReference>
<comment type="caution">
    <text evidence="8">The sequence shown here is derived from an EMBL/GenBank/DDBJ whole genome shotgun (WGS) entry which is preliminary data.</text>
</comment>
<dbReference type="Proteomes" id="UP001467690">
    <property type="component" value="Unassembled WGS sequence"/>
</dbReference>